<name>A0A1S4B5H5_TOBAC</name>
<dbReference type="InterPro" id="IPR036047">
    <property type="entry name" value="F-box-like_dom_sf"/>
</dbReference>
<gene>
    <name evidence="2" type="primary">LOC107804781</name>
</gene>
<evidence type="ECO:0000313" key="2">
    <source>
        <dbReference type="RefSeq" id="XP_016484200.1"/>
    </source>
</evidence>
<dbReference type="Pfam" id="PF12937">
    <property type="entry name" value="F-box-like"/>
    <property type="match status" value="1"/>
</dbReference>
<dbReference type="PaxDb" id="4097-A0A1S4B5H5"/>
<dbReference type="PANTHER" id="PTHR13382">
    <property type="entry name" value="MITOCHONDRIAL ATP SYNTHASE COUPLING FACTOR B"/>
    <property type="match status" value="1"/>
</dbReference>
<dbReference type="InterPro" id="IPR017900">
    <property type="entry name" value="4Fe4S_Fe_S_CS"/>
</dbReference>
<dbReference type="InterPro" id="IPR050648">
    <property type="entry name" value="F-box_LRR-repeat"/>
</dbReference>
<dbReference type="PROSITE" id="PS50181">
    <property type="entry name" value="FBOX"/>
    <property type="match status" value="1"/>
</dbReference>
<reference evidence="2" key="1">
    <citation type="submission" date="2025-08" db="UniProtKB">
        <authorList>
            <consortium name="RefSeq"/>
        </authorList>
    </citation>
    <scope>IDENTIFICATION</scope>
</reference>
<proteinExistence type="predicted"/>
<organism evidence="2">
    <name type="scientific">Nicotiana tabacum</name>
    <name type="common">Common tobacco</name>
    <dbReference type="NCBI Taxonomy" id="4097"/>
    <lineage>
        <taxon>Eukaryota</taxon>
        <taxon>Viridiplantae</taxon>
        <taxon>Streptophyta</taxon>
        <taxon>Embryophyta</taxon>
        <taxon>Tracheophyta</taxon>
        <taxon>Spermatophyta</taxon>
        <taxon>Magnoliopsida</taxon>
        <taxon>eudicotyledons</taxon>
        <taxon>Gunneridae</taxon>
        <taxon>Pentapetalae</taxon>
        <taxon>asterids</taxon>
        <taxon>lamiids</taxon>
        <taxon>Solanales</taxon>
        <taxon>Solanaceae</taxon>
        <taxon>Nicotianoideae</taxon>
        <taxon>Nicotianeae</taxon>
        <taxon>Nicotiana</taxon>
    </lineage>
</organism>
<dbReference type="SUPFAM" id="SSF81383">
    <property type="entry name" value="F-box domain"/>
    <property type="match status" value="1"/>
</dbReference>
<dbReference type="OrthoDB" id="10044893at2759"/>
<dbReference type="SUPFAM" id="SSF52047">
    <property type="entry name" value="RNI-like"/>
    <property type="match status" value="1"/>
</dbReference>
<dbReference type="InterPro" id="IPR001810">
    <property type="entry name" value="F-box_dom"/>
</dbReference>
<dbReference type="PANTHER" id="PTHR13382:SF27">
    <property type="entry name" value="F-BOX PROTEIN SKIP14-LIKE"/>
    <property type="match status" value="1"/>
</dbReference>
<dbReference type="Gene3D" id="1.20.1280.50">
    <property type="match status" value="1"/>
</dbReference>
<feature type="domain" description="F-box" evidence="1">
    <location>
        <begin position="224"/>
        <end position="264"/>
    </location>
</feature>
<dbReference type="AlphaFoldDB" id="A0A1S4B5H5"/>
<evidence type="ECO:0000259" key="1">
    <source>
        <dbReference type="PROSITE" id="PS50181"/>
    </source>
</evidence>
<dbReference type="KEGG" id="nta:107804781"/>
<dbReference type="STRING" id="4097.A0A1S4B5H5"/>
<dbReference type="Gene3D" id="3.80.10.10">
    <property type="entry name" value="Ribonuclease Inhibitor"/>
    <property type="match status" value="1"/>
</dbReference>
<dbReference type="InterPro" id="IPR032675">
    <property type="entry name" value="LRR_dom_sf"/>
</dbReference>
<dbReference type="PROSITE" id="PS00198">
    <property type="entry name" value="4FE4S_FER_1"/>
    <property type="match status" value="1"/>
</dbReference>
<dbReference type="RefSeq" id="XP_016484200.1">
    <property type="nucleotide sequence ID" value="XM_016628714.1"/>
</dbReference>
<dbReference type="GO" id="GO:0005737">
    <property type="term" value="C:cytoplasm"/>
    <property type="evidence" value="ECO:0000318"/>
    <property type="project" value="GO_Central"/>
</dbReference>
<protein>
    <submittedName>
        <fullName evidence="2">F-box protein SKIP14</fullName>
    </submittedName>
</protein>
<accession>A0A1S4B5H5</accession>
<dbReference type="OMA" id="CERMENT"/>
<sequence length="503" mass="56740">MAVNQHEQFLAGLEFDRCNRYFDRECPNEKLDCFGDFWGLNCEIENLHDHNKAGKTKMVSDDISDFWGLKNCEKGSFRDREDEKTKMVSDDDIVDLLPQDPFGMDISTKVTAITGWLEDFDKDFGLKNLGFCADEIEVDTQMFTELNIVLNGSMRIHQDVGVQNIGENSYASEIDIGEGLHDSFGCMDVEMEEIINSSYWVFRDAAHKDQSGVNDHRNGDGGAPSDALFLALSYLGLRDLLSVERVCKPLRDVVHGDPLLWRNIHVDHPLSCKITDEILIKLTDRAQGHLHSLSLVHCSKITDNGLNCVLERNPSLKKLSVPGCGRLTADGVLGNLKVFKPAGKPTLKYLGIDGLFGMTNQHFEEFKVLLDVDSSKLPTTRKPRFFQGGQLSVLSDDDQAIDIEICPKCQQLRLVYDCPSESCQKKQSTTQLCRACTICIKRCINCGRCLNNCEYEELFSFDLVCLDCCRQLLDHQESLERMTVPLENPILHKQASCHFFLCG</sequence>